<gene>
    <name evidence="2" type="ORF">PMACD_LOCUS12800</name>
</gene>
<dbReference type="SUPFAM" id="SSF63712">
    <property type="entry name" value="Nicotinic receptor ligand binding domain-like"/>
    <property type="match status" value="1"/>
</dbReference>
<protein>
    <recommendedName>
        <fullName evidence="1">Neurotransmitter-gated ion-channel ligand-binding domain-containing protein</fullName>
    </recommendedName>
</protein>
<keyword evidence="3" id="KW-1185">Reference proteome</keyword>
<reference evidence="2" key="1">
    <citation type="submission" date="2021-02" db="EMBL/GenBank/DDBJ databases">
        <authorList>
            <person name="Steward A R."/>
        </authorList>
    </citation>
    <scope>NUCLEOTIDE SEQUENCE</scope>
</reference>
<dbReference type="GO" id="GO:0016020">
    <property type="term" value="C:membrane"/>
    <property type="evidence" value="ECO:0007669"/>
    <property type="project" value="InterPro"/>
</dbReference>
<dbReference type="AlphaFoldDB" id="A0A821W4E4"/>
<dbReference type="GO" id="GO:0005230">
    <property type="term" value="F:extracellular ligand-gated monoatomic ion channel activity"/>
    <property type="evidence" value="ECO:0007669"/>
    <property type="project" value="InterPro"/>
</dbReference>
<feature type="domain" description="Neurotransmitter-gated ion-channel ligand-binding" evidence="1">
    <location>
        <begin position="9"/>
        <end position="101"/>
    </location>
</feature>
<organism evidence="2 3">
    <name type="scientific">Pieris macdunnoughi</name>
    <dbReference type="NCBI Taxonomy" id="345717"/>
    <lineage>
        <taxon>Eukaryota</taxon>
        <taxon>Metazoa</taxon>
        <taxon>Ecdysozoa</taxon>
        <taxon>Arthropoda</taxon>
        <taxon>Hexapoda</taxon>
        <taxon>Insecta</taxon>
        <taxon>Pterygota</taxon>
        <taxon>Neoptera</taxon>
        <taxon>Endopterygota</taxon>
        <taxon>Lepidoptera</taxon>
        <taxon>Glossata</taxon>
        <taxon>Ditrysia</taxon>
        <taxon>Papilionoidea</taxon>
        <taxon>Pieridae</taxon>
        <taxon>Pierinae</taxon>
        <taxon>Pieris</taxon>
    </lineage>
</organism>
<dbReference type="InterPro" id="IPR036734">
    <property type="entry name" value="Neur_chan_lig-bd_sf"/>
</dbReference>
<dbReference type="OrthoDB" id="8890589at2759"/>
<evidence type="ECO:0000259" key="1">
    <source>
        <dbReference type="Pfam" id="PF02931"/>
    </source>
</evidence>
<dbReference type="EMBL" id="CAJOBZ010000052">
    <property type="protein sequence ID" value="CAF4918351.1"/>
    <property type="molecule type" value="Genomic_DNA"/>
</dbReference>
<evidence type="ECO:0000313" key="3">
    <source>
        <dbReference type="Proteomes" id="UP000663880"/>
    </source>
</evidence>
<sequence>MLGDDNISAILDSLTVGYDKRLMPNYFDPPLEVGVTMTVLSINSISEVNMDFTLDLLLLQYWTDPRLAFIKRPGVEAVLLGSEFIKNIWVPDTYFVNEKKPIFTL</sequence>
<proteinExistence type="predicted"/>
<dbReference type="Gene3D" id="2.70.170.10">
    <property type="entry name" value="Neurotransmitter-gated ion-channel ligand-binding domain"/>
    <property type="match status" value="1"/>
</dbReference>
<comment type="caution">
    <text evidence="2">The sequence shown here is derived from an EMBL/GenBank/DDBJ whole genome shotgun (WGS) entry which is preliminary data.</text>
</comment>
<evidence type="ECO:0000313" key="2">
    <source>
        <dbReference type="EMBL" id="CAF4918351.1"/>
    </source>
</evidence>
<accession>A0A821W4E4</accession>
<dbReference type="Pfam" id="PF02931">
    <property type="entry name" value="Neur_chan_LBD"/>
    <property type="match status" value="1"/>
</dbReference>
<dbReference type="Proteomes" id="UP000663880">
    <property type="component" value="Unassembled WGS sequence"/>
</dbReference>
<dbReference type="InterPro" id="IPR006202">
    <property type="entry name" value="Neur_chan_lig-bd"/>
</dbReference>
<name>A0A821W4E4_9NEOP</name>